<gene>
    <name evidence="10" type="ORF">HK099_007722</name>
</gene>
<feature type="binding site" evidence="7">
    <location>
        <position position="117"/>
    </location>
    <ligand>
        <name>Zn(2+)</name>
        <dbReference type="ChEBI" id="CHEBI:29105"/>
    </ligand>
</feature>
<evidence type="ECO:0000256" key="5">
    <source>
        <dbReference type="ARBA" id="ARBA00023239"/>
    </source>
</evidence>
<dbReference type="Pfam" id="PF00484">
    <property type="entry name" value="Pro_CA"/>
    <property type="match status" value="1"/>
</dbReference>
<evidence type="ECO:0000256" key="1">
    <source>
        <dbReference type="ARBA" id="ARBA00006217"/>
    </source>
</evidence>
<keyword evidence="4 7" id="KW-0862">Zinc</keyword>
<comment type="similarity">
    <text evidence="1 8">Belongs to the beta-class carbonic anhydrase family.</text>
</comment>
<evidence type="ECO:0000313" key="11">
    <source>
        <dbReference type="Proteomes" id="UP001211065"/>
    </source>
</evidence>
<dbReference type="EMBL" id="JADGJW010000777">
    <property type="protein sequence ID" value="KAJ3212479.1"/>
    <property type="molecule type" value="Genomic_DNA"/>
</dbReference>
<name>A0AAD5TWI0_9FUNG</name>
<keyword evidence="11" id="KW-1185">Reference proteome</keyword>
<dbReference type="CDD" id="cd00883">
    <property type="entry name" value="beta_CA_cladeA"/>
    <property type="match status" value="1"/>
</dbReference>
<evidence type="ECO:0000256" key="4">
    <source>
        <dbReference type="ARBA" id="ARBA00022833"/>
    </source>
</evidence>
<dbReference type="Gene3D" id="3.40.1050.10">
    <property type="entry name" value="Carbonic anhydrase"/>
    <property type="match status" value="1"/>
</dbReference>
<dbReference type="PANTHER" id="PTHR11002:SF76">
    <property type="entry name" value="CARBONIC ANHYDRASE"/>
    <property type="match status" value="1"/>
</dbReference>
<evidence type="ECO:0000313" key="10">
    <source>
        <dbReference type="EMBL" id="KAJ3212479.1"/>
    </source>
</evidence>
<feature type="region of interest" description="Disordered" evidence="9">
    <location>
        <begin position="1"/>
        <end position="23"/>
    </location>
</feature>
<evidence type="ECO:0000256" key="3">
    <source>
        <dbReference type="ARBA" id="ARBA00022723"/>
    </source>
</evidence>
<comment type="caution">
    <text evidence="10">The sequence shown here is derived from an EMBL/GenBank/DDBJ whole genome shotgun (WGS) entry which is preliminary data.</text>
</comment>
<comment type="catalytic activity">
    <reaction evidence="6 8">
        <text>hydrogencarbonate + H(+) = CO2 + H2O</text>
        <dbReference type="Rhea" id="RHEA:10748"/>
        <dbReference type="ChEBI" id="CHEBI:15377"/>
        <dbReference type="ChEBI" id="CHEBI:15378"/>
        <dbReference type="ChEBI" id="CHEBI:16526"/>
        <dbReference type="ChEBI" id="CHEBI:17544"/>
        <dbReference type="EC" id="4.2.1.1"/>
    </reaction>
</comment>
<dbReference type="SMART" id="SM00947">
    <property type="entry name" value="Pro_CA"/>
    <property type="match status" value="1"/>
</dbReference>
<sequence>MDNKNQVKDNSTQQDVKSLDTNKTSLKNSRASLAFDMLKRNVNDLNDSSMLSSPINADAETQFHTFTPNFLFKISDIRGVLQKNKIWAKKMVDGDSEFFNRLSLQQQPKLLWIGCSDSRVPANQILSLQPGEVFVHRNIANVVLNSDINCLSVLQFAIEVLKVEHIIVCGHYGCGGVAYSMKEKSDLDLPIIDIWLRTLKDLFEDHEEDFKLLKDDKAKTDFLCELNVANSVLNVCRNSIIQKAWKAGQKISGKNS</sequence>
<evidence type="ECO:0000256" key="2">
    <source>
        <dbReference type="ARBA" id="ARBA00012925"/>
    </source>
</evidence>
<feature type="compositionally biased region" description="Polar residues" evidence="9">
    <location>
        <begin position="8"/>
        <end position="23"/>
    </location>
</feature>
<proteinExistence type="inferred from homology"/>
<organism evidence="10 11">
    <name type="scientific">Clydaea vesicula</name>
    <dbReference type="NCBI Taxonomy" id="447962"/>
    <lineage>
        <taxon>Eukaryota</taxon>
        <taxon>Fungi</taxon>
        <taxon>Fungi incertae sedis</taxon>
        <taxon>Chytridiomycota</taxon>
        <taxon>Chytridiomycota incertae sedis</taxon>
        <taxon>Chytridiomycetes</taxon>
        <taxon>Lobulomycetales</taxon>
        <taxon>Lobulomycetaceae</taxon>
        <taxon>Clydaea</taxon>
    </lineage>
</organism>
<evidence type="ECO:0000256" key="6">
    <source>
        <dbReference type="ARBA" id="ARBA00048348"/>
    </source>
</evidence>
<keyword evidence="5 8" id="KW-0456">Lyase</keyword>
<evidence type="ECO:0000256" key="9">
    <source>
        <dbReference type="SAM" id="MobiDB-lite"/>
    </source>
</evidence>
<accession>A0AAD5TWI0</accession>
<keyword evidence="3 7" id="KW-0479">Metal-binding</keyword>
<dbReference type="GO" id="GO:0015976">
    <property type="term" value="P:carbon utilization"/>
    <property type="evidence" value="ECO:0007669"/>
    <property type="project" value="InterPro"/>
</dbReference>
<protein>
    <recommendedName>
        <fullName evidence="2 8">Carbonic anhydrase</fullName>
        <ecNumber evidence="2 8">4.2.1.1</ecNumber>
    </recommendedName>
    <alternativeName>
        <fullName evidence="8">Carbonate dehydratase</fullName>
    </alternativeName>
</protein>
<dbReference type="GO" id="GO:0004089">
    <property type="term" value="F:carbonate dehydratase activity"/>
    <property type="evidence" value="ECO:0007669"/>
    <property type="project" value="UniProtKB-UniRule"/>
</dbReference>
<dbReference type="EC" id="4.2.1.1" evidence="2 8"/>
<dbReference type="GO" id="GO:0008270">
    <property type="term" value="F:zinc ion binding"/>
    <property type="evidence" value="ECO:0007669"/>
    <property type="project" value="UniProtKB-UniRule"/>
</dbReference>
<dbReference type="InterPro" id="IPR001765">
    <property type="entry name" value="Carbonic_anhydrase"/>
</dbReference>
<comment type="function">
    <text evidence="8">Reversible hydration of carbon dioxide.</text>
</comment>
<dbReference type="Proteomes" id="UP001211065">
    <property type="component" value="Unassembled WGS sequence"/>
</dbReference>
<dbReference type="AlphaFoldDB" id="A0AAD5TWI0"/>
<comment type="cofactor">
    <cofactor evidence="7">
        <name>Zn(2+)</name>
        <dbReference type="ChEBI" id="CHEBI:29105"/>
    </cofactor>
    <text evidence="7">Binds 1 zinc ion per subunit.</text>
</comment>
<dbReference type="PANTHER" id="PTHR11002">
    <property type="entry name" value="CARBONIC ANHYDRASE"/>
    <property type="match status" value="1"/>
</dbReference>
<reference evidence="10" key="1">
    <citation type="submission" date="2020-05" db="EMBL/GenBank/DDBJ databases">
        <title>Phylogenomic resolution of chytrid fungi.</title>
        <authorList>
            <person name="Stajich J.E."/>
            <person name="Amses K."/>
            <person name="Simmons R."/>
            <person name="Seto K."/>
            <person name="Myers J."/>
            <person name="Bonds A."/>
            <person name="Quandt C.A."/>
            <person name="Barry K."/>
            <person name="Liu P."/>
            <person name="Grigoriev I."/>
            <person name="Longcore J.E."/>
            <person name="James T.Y."/>
        </authorList>
    </citation>
    <scope>NUCLEOTIDE SEQUENCE</scope>
    <source>
        <strain evidence="10">JEL0476</strain>
    </source>
</reference>
<feature type="binding site" evidence="7">
    <location>
        <position position="115"/>
    </location>
    <ligand>
        <name>Zn(2+)</name>
        <dbReference type="ChEBI" id="CHEBI:29105"/>
    </ligand>
</feature>
<dbReference type="InterPro" id="IPR036874">
    <property type="entry name" value="Carbonic_anhydrase_sf"/>
</dbReference>
<feature type="binding site" evidence="7">
    <location>
        <position position="174"/>
    </location>
    <ligand>
        <name>Zn(2+)</name>
        <dbReference type="ChEBI" id="CHEBI:29105"/>
    </ligand>
</feature>
<evidence type="ECO:0000256" key="7">
    <source>
        <dbReference type="PIRSR" id="PIRSR601765-1"/>
    </source>
</evidence>
<dbReference type="InterPro" id="IPR015892">
    <property type="entry name" value="Carbonic_anhydrase_CS"/>
</dbReference>
<feature type="binding site" evidence="7">
    <location>
        <position position="171"/>
    </location>
    <ligand>
        <name>Zn(2+)</name>
        <dbReference type="ChEBI" id="CHEBI:29105"/>
    </ligand>
</feature>
<dbReference type="PROSITE" id="PS00705">
    <property type="entry name" value="PROK_CO2_ANHYDRASE_2"/>
    <property type="match status" value="1"/>
</dbReference>
<dbReference type="PROSITE" id="PS00704">
    <property type="entry name" value="PROK_CO2_ANHYDRASE_1"/>
    <property type="match status" value="1"/>
</dbReference>
<evidence type="ECO:0000256" key="8">
    <source>
        <dbReference type="RuleBase" id="RU003956"/>
    </source>
</evidence>
<dbReference type="SUPFAM" id="SSF53056">
    <property type="entry name" value="beta-carbonic anhydrase, cab"/>
    <property type="match status" value="1"/>
</dbReference>